<dbReference type="RefSeq" id="WP_067999692.1">
    <property type="nucleotide sequence ID" value="NZ_QQBC01000004.1"/>
</dbReference>
<gene>
    <name evidence="3" type="ORF">DFR76_10473</name>
</gene>
<feature type="chain" id="PRO_5016689543" evidence="2">
    <location>
        <begin position="27"/>
        <end position="167"/>
    </location>
</feature>
<evidence type="ECO:0000313" key="4">
    <source>
        <dbReference type="Proteomes" id="UP000254869"/>
    </source>
</evidence>
<evidence type="ECO:0000256" key="1">
    <source>
        <dbReference type="SAM" id="MobiDB-lite"/>
    </source>
</evidence>
<dbReference type="EMBL" id="QQBC01000004">
    <property type="protein sequence ID" value="RDI66327.1"/>
    <property type="molecule type" value="Genomic_DNA"/>
</dbReference>
<feature type="compositionally biased region" description="Polar residues" evidence="1">
    <location>
        <begin position="146"/>
        <end position="155"/>
    </location>
</feature>
<keyword evidence="2" id="KW-0732">Signal</keyword>
<reference evidence="3 4" key="1">
    <citation type="submission" date="2018-07" db="EMBL/GenBank/DDBJ databases">
        <title>Genomic Encyclopedia of Type Strains, Phase IV (KMG-IV): sequencing the most valuable type-strain genomes for metagenomic binning, comparative biology and taxonomic classification.</title>
        <authorList>
            <person name="Goeker M."/>
        </authorList>
    </citation>
    <scope>NUCLEOTIDE SEQUENCE [LARGE SCALE GENOMIC DNA]</scope>
    <source>
        <strain evidence="3 4">DSM 44290</strain>
    </source>
</reference>
<evidence type="ECO:0000256" key="2">
    <source>
        <dbReference type="SAM" id="SignalP"/>
    </source>
</evidence>
<protein>
    <submittedName>
        <fullName evidence="3">Uncharacterized protein</fullName>
    </submittedName>
</protein>
<accession>A0A370I6H1</accession>
<feature type="region of interest" description="Disordered" evidence="1">
    <location>
        <begin position="145"/>
        <end position="167"/>
    </location>
</feature>
<dbReference type="Proteomes" id="UP000254869">
    <property type="component" value="Unassembled WGS sequence"/>
</dbReference>
<feature type="signal peptide" evidence="2">
    <location>
        <begin position="1"/>
        <end position="26"/>
    </location>
</feature>
<comment type="caution">
    <text evidence="3">The sequence shown here is derived from an EMBL/GenBank/DDBJ whole genome shotgun (WGS) entry which is preliminary data.</text>
</comment>
<proteinExistence type="predicted"/>
<dbReference type="AlphaFoldDB" id="A0A370I6H1"/>
<sequence>MRTVRLLAVAAVATGYVGLGTVVAHAAPGGADCLWDGGPHPQGSTVVAGGHVYSCGTDGAAAAWTEGAATNQASTVPNPGAEPEPAGLYSEGARQPGTDFDDYCSGPQLVPGVGDIFEAVPEGGGLYWRSAGPISQWTFDPGVTWPTESSRTESLCGTDEFNEGQLE</sequence>
<keyword evidence="4" id="KW-1185">Reference proteome</keyword>
<organism evidence="3 4">
    <name type="scientific">Nocardia pseudobrasiliensis</name>
    <dbReference type="NCBI Taxonomy" id="45979"/>
    <lineage>
        <taxon>Bacteria</taxon>
        <taxon>Bacillati</taxon>
        <taxon>Actinomycetota</taxon>
        <taxon>Actinomycetes</taxon>
        <taxon>Mycobacteriales</taxon>
        <taxon>Nocardiaceae</taxon>
        <taxon>Nocardia</taxon>
    </lineage>
</organism>
<evidence type="ECO:0000313" key="3">
    <source>
        <dbReference type="EMBL" id="RDI66327.1"/>
    </source>
</evidence>
<feature type="region of interest" description="Disordered" evidence="1">
    <location>
        <begin position="69"/>
        <end position="94"/>
    </location>
</feature>
<name>A0A370I6H1_9NOCA</name>